<proteinExistence type="predicted"/>
<protein>
    <submittedName>
        <fullName evidence="1">Uncharacterized protein</fullName>
    </submittedName>
</protein>
<name>A0A8D9BQS8_9HEMI</name>
<dbReference type="AlphaFoldDB" id="A0A8D9BQS8"/>
<accession>A0A8D9BQS8</accession>
<dbReference type="EMBL" id="HBUF01651049">
    <property type="protein sequence ID" value="CAG6786952.1"/>
    <property type="molecule type" value="Transcribed_RNA"/>
</dbReference>
<reference evidence="1" key="1">
    <citation type="submission" date="2021-05" db="EMBL/GenBank/DDBJ databases">
        <authorList>
            <person name="Alioto T."/>
            <person name="Alioto T."/>
            <person name="Gomez Garrido J."/>
        </authorList>
    </citation>
    <scope>NUCLEOTIDE SEQUENCE</scope>
</reference>
<evidence type="ECO:0000313" key="1">
    <source>
        <dbReference type="EMBL" id="CAG6786952.1"/>
    </source>
</evidence>
<sequence length="266" mass="30996">MVPLLLSHKALLPNLQQIAIFLPLDLPHPQLTVHHLHNHHPLVMGLPPLGHNNLHRLAMDHLLHNLRLHLLRVMEHPQPDHNSHLHPAMDHLLPNLKLHLLPAMEHLQPDHNNHHHPVMVLHQLDLNNHLLPVMEHLHLNHNHLLLLAMEHLLQVHQLIVIFLLLDHSSSLRQLVMVLHLLLLLCRHLLKHHLQVMELLPLDLNHLHQAMDRPLSQHPNHRPRHTVLPRIRMPLRHSLILCMGHHKKEKDQVQMTTRNSGGSCRAS</sequence>
<organism evidence="1">
    <name type="scientific">Cacopsylla melanoneura</name>
    <dbReference type="NCBI Taxonomy" id="428564"/>
    <lineage>
        <taxon>Eukaryota</taxon>
        <taxon>Metazoa</taxon>
        <taxon>Ecdysozoa</taxon>
        <taxon>Arthropoda</taxon>
        <taxon>Hexapoda</taxon>
        <taxon>Insecta</taxon>
        <taxon>Pterygota</taxon>
        <taxon>Neoptera</taxon>
        <taxon>Paraneoptera</taxon>
        <taxon>Hemiptera</taxon>
        <taxon>Sternorrhyncha</taxon>
        <taxon>Psylloidea</taxon>
        <taxon>Psyllidae</taxon>
        <taxon>Psyllinae</taxon>
        <taxon>Cacopsylla</taxon>
    </lineage>
</organism>